<feature type="domain" description="FAD/NAD(P)-binding" evidence="6">
    <location>
        <begin position="264"/>
        <end position="376"/>
    </location>
</feature>
<dbReference type="InterPro" id="IPR023753">
    <property type="entry name" value="FAD/NAD-binding_dom"/>
</dbReference>
<dbReference type="Gene3D" id="3.50.50.60">
    <property type="entry name" value="FAD/NAD(P)-binding domain"/>
    <property type="match status" value="3"/>
</dbReference>
<sequence length="503" mass="55943">MEATVSLETAEGNLYTYVVVGGGIAGVSCVEQILEYDSNAKIILVSSSSVVKEARSVTRLTKTLQDFIVVESSLKSFKDVHQSVDVIHDHVASLDVDNHILKTLSGKEFRYKKLSICTGGRPKKTPFCLDSPLLLGIRDTESVHNLAKRIENAKRVILIGNGGIATEFVHEVKGIEVIWVIKDDSISSHYMDAAAAEFFVKSKINCENGEEKAEPPENSNNPVKRQQYTLSSPKLTEEKVEGCVEPGSALGPDWHRDLNLKGLLGKKNVEIIYETECCNVTLRGSEEQKQWPIYAKLSNSQIVGADLIIFATGVLPNCDWVDGSLRQEEGKGIFVNASMQTSANDVYAAGDVCCADWKWAKHWFQMRLWTQARQMGLIAGRSMYFSHKNTDVNHEESEEDEPDFCFEIFSHVTKFFGFKVVLLGLYNGQGLDPCKQQLTLRCKKGVEFIKIVMVDGRLQGAILIGETGLEETFENLILNQLDLSEIGGANLLDPDVDIEDYFD</sequence>
<keyword evidence="4" id="KW-0285">Flavoprotein</keyword>
<dbReference type="PANTHER" id="PTHR43429">
    <property type="entry name" value="PYRIDINE NUCLEOTIDE-DISULFIDE OXIDOREDUCTASE DOMAIN-CONTAINING"/>
    <property type="match status" value="1"/>
</dbReference>
<keyword evidence="8" id="KW-1185">Reference proteome</keyword>
<dbReference type="InterPro" id="IPR050260">
    <property type="entry name" value="FAD-bd_OxRdtase"/>
</dbReference>
<dbReference type="STRING" id="158441.A0A226DFW7"/>
<evidence type="ECO:0000256" key="1">
    <source>
        <dbReference type="ARBA" id="ARBA00001974"/>
    </source>
</evidence>
<dbReference type="OMA" id="MCENLIL"/>
<comment type="similarity">
    <text evidence="2">Belongs to the class-I pyridine nucleotide-disulfide oxidoreductase family. PYROXD1 subfamily.</text>
</comment>
<evidence type="ECO:0000259" key="6">
    <source>
        <dbReference type="Pfam" id="PF07992"/>
    </source>
</evidence>
<dbReference type="SUPFAM" id="SSF51735">
    <property type="entry name" value="NAD(P)-binding Rossmann-fold domains"/>
    <property type="match status" value="1"/>
</dbReference>
<dbReference type="InterPro" id="IPR016156">
    <property type="entry name" value="FAD/NAD-linked_Rdtase_dimer_sf"/>
</dbReference>
<dbReference type="InterPro" id="IPR036188">
    <property type="entry name" value="FAD/NAD-bd_sf"/>
</dbReference>
<evidence type="ECO:0000313" key="7">
    <source>
        <dbReference type="EMBL" id="OXA43878.1"/>
    </source>
</evidence>
<dbReference type="Gene3D" id="3.30.390.30">
    <property type="match status" value="1"/>
</dbReference>
<dbReference type="EMBL" id="LNIX01000020">
    <property type="protein sequence ID" value="OXA43878.1"/>
    <property type="molecule type" value="Genomic_DNA"/>
</dbReference>
<proteinExistence type="inferred from homology"/>
<organism evidence="7 8">
    <name type="scientific">Folsomia candida</name>
    <name type="common">Springtail</name>
    <dbReference type="NCBI Taxonomy" id="158441"/>
    <lineage>
        <taxon>Eukaryota</taxon>
        <taxon>Metazoa</taxon>
        <taxon>Ecdysozoa</taxon>
        <taxon>Arthropoda</taxon>
        <taxon>Hexapoda</taxon>
        <taxon>Collembola</taxon>
        <taxon>Entomobryomorpha</taxon>
        <taxon>Isotomoidea</taxon>
        <taxon>Isotomidae</taxon>
        <taxon>Proisotominae</taxon>
        <taxon>Folsomia</taxon>
    </lineage>
</organism>
<evidence type="ECO:0000256" key="5">
    <source>
        <dbReference type="ARBA" id="ARBA00022827"/>
    </source>
</evidence>
<dbReference type="InterPro" id="IPR036291">
    <property type="entry name" value="NAD(P)-bd_dom_sf"/>
</dbReference>
<protein>
    <recommendedName>
        <fullName evidence="3">Pyridine nucleotide-disulfide oxidoreductase domain-containing protein 1</fullName>
    </recommendedName>
</protein>
<dbReference type="PANTHER" id="PTHR43429:SF2">
    <property type="entry name" value="PYRIDINE NUCLEOTIDE-DISULFIDE OXIDOREDUCTASE DOMAIN-CONTAINING PROTEIN 1"/>
    <property type="match status" value="1"/>
</dbReference>
<dbReference type="Pfam" id="PF07992">
    <property type="entry name" value="Pyr_redox_2"/>
    <property type="match status" value="2"/>
</dbReference>
<dbReference type="PRINTS" id="PR00411">
    <property type="entry name" value="PNDRDTASEI"/>
</dbReference>
<evidence type="ECO:0000256" key="4">
    <source>
        <dbReference type="ARBA" id="ARBA00022630"/>
    </source>
</evidence>
<dbReference type="OrthoDB" id="202203at2759"/>
<reference evidence="7 8" key="1">
    <citation type="submission" date="2015-12" db="EMBL/GenBank/DDBJ databases">
        <title>The genome of Folsomia candida.</title>
        <authorList>
            <person name="Faddeeva A."/>
            <person name="Derks M.F."/>
            <person name="Anvar Y."/>
            <person name="Smit S."/>
            <person name="Van Straalen N."/>
            <person name="Roelofs D."/>
        </authorList>
    </citation>
    <scope>NUCLEOTIDE SEQUENCE [LARGE SCALE GENOMIC DNA]</scope>
    <source>
        <strain evidence="7 8">VU population</strain>
        <tissue evidence="7">Whole body</tissue>
    </source>
</reference>
<dbReference type="AlphaFoldDB" id="A0A226DFW7"/>
<feature type="domain" description="FAD/NAD(P)-binding" evidence="6">
    <location>
        <begin position="16"/>
        <end position="199"/>
    </location>
</feature>
<evidence type="ECO:0000313" key="8">
    <source>
        <dbReference type="Proteomes" id="UP000198287"/>
    </source>
</evidence>
<dbReference type="GO" id="GO:0016491">
    <property type="term" value="F:oxidoreductase activity"/>
    <property type="evidence" value="ECO:0007669"/>
    <property type="project" value="InterPro"/>
</dbReference>
<dbReference type="PRINTS" id="PR00368">
    <property type="entry name" value="FADPNR"/>
</dbReference>
<gene>
    <name evidence="7" type="ORF">Fcan01_21166</name>
</gene>
<keyword evidence="5" id="KW-0274">FAD</keyword>
<evidence type="ECO:0000256" key="2">
    <source>
        <dbReference type="ARBA" id="ARBA00008147"/>
    </source>
</evidence>
<dbReference type="SUPFAM" id="SSF51905">
    <property type="entry name" value="FAD/NAD(P)-binding domain"/>
    <property type="match status" value="1"/>
</dbReference>
<name>A0A226DFW7_FOLCA</name>
<comment type="caution">
    <text evidence="7">The sequence shown here is derived from an EMBL/GenBank/DDBJ whole genome shotgun (WGS) entry which is preliminary data.</text>
</comment>
<dbReference type="Proteomes" id="UP000198287">
    <property type="component" value="Unassembled WGS sequence"/>
</dbReference>
<comment type="cofactor">
    <cofactor evidence="1">
        <name>FAD</name>
        <dbReference type="ChEBI" id="CHEBI:57692"/>
    </cofactor>
</comment>
<accession>A0A226DFW7</accession>
<evidence type="ECO:0000256" key="3">
    <source>
        <dbReference type="ARBA" id="ARBA00018240"/>
    </source>
</evidence>